<dbReference type="RefSeq" id="WP_063626190.1">
    <property type="nucleotide sequence ID" value="NZ_LVLH01000035.1"/>
</dbReference>
<dbReference type="PIRSF" id="PIRSF004789">
    <property type="entry name" value="DR1281"/>
    <property type="match status" value="1"/>
</dbReference>
<feature type="binding site" evidence="2">
    <location>
        <position position="188"/>
    </location>
    <ligand>
        <name>Fe cation</name>
        <dbReference type="ChEBI" id="CHEBI:24875"/>
        <label>1</label>
    </ligand>
</feature>
<evidence type="ECO:0000256" key="1">
    <source>
        <dbReference type="PIRSR" id="PIRSR004789-50"/>
    </source>
</evidence>
<comment type="caution">
    <text evidence="3">The sequence shown here is derived from an EMBL/GenBank/DDBJ whole genome shotgun (WGS) entry which is preliminary data.</text>
</comment>
<dbReference type="GO" id="GO:0046872">
    <property type="term" value="F:metal ion binding"/>
    <property type="evidence" value="ECO:0007669"/>
    <property type="project" value="UniProtKB-KW"/>
</dbReference>
<protein>
    <submittedName>
        <fullName evidence="3">Phosphoesterase</fullName>
    </submittedName>
</protein>
<dbReference type="PANTHER" id="PTHR36303">
    <property type="entry name" value="2',3'-CYCLIC-NUCLEOTIDE 2'-PHOSPHODIESTERASE"/>
    <property type="match status" value="1"/>
</dbReference>
<dbReference type="InterPro" id="IPR029052">
    <property type="entry name" value="Metallo-depent_PP-like"/>
</dbReference>
<dbReference type="Pfam" id="PF13277">
    <property type="entry name" value="YmdB"/>
    <property type="match status" value="1"/>
</dbReference>
<feature type="binding site" evidence="2">
    <location>
        <position position="13"/>
    </location>
    <ligand>
        <name>Fe cation</name>
        <dbReference type="ChEBI" id="CHEBI:24875"/>
        <label>1</label>
    </ligand>
</feature>
<evidence type="ECO:0000313" key="3">
    <source>
        <dbReference type="EMBL" id="OAB48834.1"/>
    </source>
</evidence>
<feature type="binding site" evidence="2">
    <location>
        <position position="72"/>
    </location>
    <ligand>
        <name>Fe cation</name>
        <dbReference type="ChEBI" id="CHEBI:24875"/>
        <label>2</label>
    </ligand>
</feature>
<organism evidence="3 4">
    <name type="scientific">Mycoplasmopsis gallinarum</name>
    <dbReference type="NCBI Taxonomy" id="29557"/>
    <lineage>
        <taxon>Bacteria</taxon>
        <taxon>Bacillati</taxon>
        <taxon>Mycoplasmatota</taxon>
        <taxon>Mycoplasmoidales</taxon>
        <taxon>Metamycoplasmataceae</taxon>
        <taxon>Mycoplasmopsis</taxon>
    </lineage>
</organism>
<dbReference type="AlphaFoldDB" id="A0A168RCD2"/>
<name>A0A168RCD2_9BACT</name>
<feature type="binding site" evidence="2">
    <location>
        <position position="44"/>
    </location>
    <ligand>
        <name>Fe cation</name>
        <dbReference type="ChEBI" id="CHEBI:24875"/>
        <label>1</label>
    </ligand>
</feature>
<dbReference type="PATRIC" id="fig|29557.3.peg.397"/>
<proteinExistence type="predicted"/>
<dbReference type="STRING" id="29557.MGALLINA_04050"/>
<dbReference type="GO" id="GO:0004113">
    <property type="term" value="F:2',3'-cyclic-nucleotide 3'-phosphodiesterase activity"/>
    <property type="evidence" value="ECO:0007669"/>
    <property type="project" value="TreeGrafter"/>
</dbReference>
<dbReference type="EMBL" id="LVLH01000035">
    <property type="protein sequence ID" value="OAB48834.1"/>
    <property type="molecule type" value="Genomic_DNA"/>
</dbReference>
<dbReference type="Proteomes" id="UP000076983">
    <property type="component" value="Unassembled WGS sequence"/>
</dbReference>
<dbReference type="OrthoDB" id="9801109at2"/>
<dbReference type="NCBIfam" id="TIGR00282">
    <property type="entry name" value="TIGR00282 family metallophosphoesterase"/>
    <property type="match status" value="1"/>
</dbReference>
<evidence type="ECO:0000256" key="2">
    <source>
        <dbReference type="PIRSR" id="PIRSR004789-51"/>
    </source>
</evidence>
<dbReference type="Gene3D" id="3.60.21.10">
    <property type="match status" value="1"/>
</dbReference>
<keyword evidence="2" id="KW-0479">Metal-binding</keyword>
<feature type="binding site" evidence="2">
    <location>
        <position position="44"/>
    </location>
    <ligand>
        <name>Fe cation</name>
        <dbReference type="ChEBI" id="CHEBI:24875"/>
        <label>2</label>
    </ligand>
</feature>
<gene>
    <name evidence="3" type="ORF">MGALLINA_04050</name>
</gene>
<feature type="binding site" evidence="2">
    <location>
        <position position="186"/>
    </location>
    <ligand>
        <name>Fe cation</name>
        <dbReference type="ChEBI" id="CHEBI:24875"/>
        <label>2</label>
    </ligand>
</feature>
<feature type="binding site" evidence="2">
    <location>
        <position position="161"/>
    </location>
    <ligand>
        <name>Fe cation</name>
        <dbReference type="ChEBI" id="CHEBI:24875"/>
        <label>2</label>
    </ligand>
</feature>
<feature type="active site" description="Proton donor" evidence="1">
    <location>
        <position position="73"/>
    </location>
</feature>
<dbReference type="InterPro" id="IPR005235">
    <property type="entry name" value="YmdB-like"/>
</dbReference>
<keyword evidence="4" id="KW-1185">Reference proteome</keyword>
<accession>A0A168RCD2</accession>
<dbReference type="SUPFAM" id="SSF56300">
    <property type="entry name" value="Metallo-dependent phosphatases"/>
    <property type="match status" value="1"/>
</dbReference>
<dbReference type="PANTHER" id="PTHR36303:SF1">
    <property type="entry name" value="2',3'-CYCLIC-NUCLEOTIDE 2'-PHOSPHODIESTERASE"/>
    <property type="match status" value="1"/>
</dbReference>
<sequence length="268" mass="29896">MKNKKLTILFIGDIFGAPGIEIVQQTLPKLKNKYKIDFVIAQGENVSGRKGLNKNDYLTLKEAGIDFFTMGNHVWANSEILSFINNGDLVRPANVSNSYPGFGTKIINLKNKTLRITSLMGLSFNPLLSPWKENQANNFFDKIDSILNNEEKADFHFVDFHAETTSEKYVLGLYLDGKVDGFAGTHTHVQTNDAHILPLGTCYITDAGMCGPIDSAIGANFNDVYQKMRFGANVRFTVSKNKSQFNAVLMKFNTINKQNNSIKAINIK</sequence>
<reference evidence="3 4" key="1">
    <citation type="submission" date="2016-03" db="EMBL/GenBank/DDBJ databases">
        <title>Genome sequence of Mycoplasma gallinarum strain Mgn_IPT.</title>
        <authorList>
            <person name="Yacoub E."/>
            <person name="Sirand-Pugnet P."/>
            <person name="Barre A."/>
            <person name="Maurier F."/>
            <person name="Blanchard A."/>
            <person name="Ben Abdelmoumen B.M."/>
        </authorList>
    </citation>
    <scope>NUCLEOTIDE SEQUENCE [LARGE SCALE GENOMIC DNA]</scope>
    <source>
        <strain evidence="3 4">Mgn_IPT</strain>
    </source>
</reference>
<feature type="binding site" evidence="2">
    <location>
        <position position="45"/>
    </location>
    <ligand>
        <name>Fe cation</name>
        <dbReference type="ChEBI" id="CHEBI:24875"/>
        <label>1</label>
    </ligand>
</feature>
<evidence type="ECO:0000313" key="4">
    <source>
        <dbReference type="Proteomes" id="UP000076983"/>
    </source>
</evidence>